<keyword evidence="13" id="KW-1185">Reference proteome</keyword>
<name>A0ABS7E771_9GAMM</name>
<keyword evidence="6 10" id="KW-0479">Metal-binding</keyword>
<accession>A0ABS7E771</accession>
<dbReference type="InterPro" id="IPR050092">
    <property type="entry name" value="RNase_H"/>
</dbReference>
<evidence type="ECO:0000256" key="2">
    <source>
        <dbReference type="ARBA" id="ARBA00005300"/>
    </source>
</evidence>
<sequence length="161" mass="18032">MSVLKQLSIFTDGSCLGNPGPGGYGVVMKYKAHTKELSDGFALTTNNRMELLAPIIALEALKVPCKIILTSDSQYMRQGITQWIHGWKKKNWVTSTKQPVKNVDLWKRLDAATQSHEIDWRWVKGHAGHVENERCDTLARVAAEAKPTQEDLGYQPTTPNN</sequence>
<feature type="domain" description="RNase H type-1" evidence="11">
    <location>
        <begin position="3"/>
        <end position="144"/>
    </location>
</feature>
<evidence type="ECO:0000256" key="1">
    <source>
        <dbReference type="ARBA" id="ARBA00000077"/>
    </source>
</evidence>
<dbReference type="InterPro" id="IPR002156">
    <property type="entry name" value="RNaseH_domain"/>
</dbReference>
<feature type="binding site" evidence="10">
    <location>
        <position position="12"/>
    </location>
    <ligand>
        <name>Mg(2+)</name>
        <dbReference type="ChEBI" id="CHEBI:18420"/>
        <label>2</label>
    </ligand>
</feature>
<feature type="binding site" evidence="10">
    <location>
        <position position="72"/>
    </location>
    <ligand>
        <name>Mg(2+)</name>
        <dbReference type="ChEBI" id="CHEBI:18420"/>
        <label>1</label>
    </ligand>
</feature>
<keyword evidence="5 10" id="KW-0540">Nuclease</keyword>
<dbReference type="GO" id="GO:0004523">
    <property type="term" value="F:RNA-DNA hybrid ribonuclease activity"/>
    <property type="evidence" value="ECO:0007669"/>
    <property type="project" value="UniProtKB-EC"/>
</dbReference>
<keyword evidence="7 10" id="KW-0255">Endonuclease</keyword>
<comment type="similarity">
    <text evidence="2 10">Belongs to the RNase H family.</text>
</comment>
<feature type="binding site" evidence="10">
    <location>
        <position position="12"/>
    </location>
    <ligand>
        <name>Mg(2+)</name>
        <dbReference type="ChEBI" id="CHEBI:18420"/>
        <label>1</label>
    </ligand>
</feature>
<evidence type="ECO:0000256" key="7">
    <source>
        <dbReference type="ARBA" id="ARBA00022759"/>
    </source>
</evidence>
<dbReference type="RefSeq" id="WP_220110330.1">
    <property type="nucleotide sequence ID" value="NZ_JAHZST010000010.1"/>
</dbReference>
<dbReference type="Gene3D" id="3.30.420.10">
    <property type="entry name" value="Ribonuclease H-like superfamily/Ribonuclease H"/>
    <property type="match status" value="1"/>
</dbReference>
<dbReference type="PROSITE" id="PS50879">
    <property type="entry name" value="RNASE_H_1"/>
    <property type="match status" value="1"/>
</dbReference>
<dbReference type="HAMAP" id="MF_00042">
    <property type="entry name" value="RNase_H"/>
    <property type="match status" value="1"/>
</dbReference>
<comment type="function">
    <text evidence="10">Endonuclease that specifically degrades the RNA of RNA-DNA hybrids.</text>
</comment>
<dbReference type="EC" id="3.1.26.4" evidence="4 10"/>
<dbReference type="InterPro" id="IPR036397">
    <property type="entry name" value="RNaseH_sf"/>
</dbReference>
<comment type="cofactor">
    <cofactor evidence="10">
        <name>Mg(2+)</name>
        <dbReference type="ChEBI" id="CHEBI:18420"/>
    </cofactor>
    <text evidence="10">Binds 1 Mg(2+) ion per subunit. May bind a second metal ion at a regulatory site, or after substrate binding.</text>
</comment>
<gene>
    <name evidence="10 12" type="primary">rnhA</name>
    <name evidence="12" type="ORF">K0625_14435</name>
</gene>
<comment type="caution">
    <text evidence="12">The sequence shown here is derived from an EMBL/GenBank/DDBJ whole genome shotgun (WGS) entry which is preliminary data.</text>
</comment>
<dbReference type="EMBL" id="JAHZST010000010">
    <property type="protein sequence ID" value="MBW8184857.1"/>
    <property type="molecule type" value="Genomic_DNA"/>
</dbReference>
<comment type="catalytic activity">
    <reaction evidence="1 10">
        <text>Endonucleolytic cleavage to 5'-phosphomonoester.</text>
        <dbReference type="EC" id="3.1.26.4"/>
    </reaction>
</comment>
<dbReference type="PANTHER" id="PTHR10642">
    <property type="entry name" value="RIBONUCLEASE H1"/>
    <property type="match status" value="1"/>
</dbReference>
<evidence type="ECO:0000313" key="13">
    <source>
        <dbReference type="Proteomes" id="UP001195963"/>
    </source>
</evidence>
<dbReference type="PANTHER" id="PTHR10642:SF26">
    <property type="entry name" value="RIBONUCLEASE H1"/>
    <property type="match status" value="1"/>
</dbReference>
<evidence type="ECO:0000256" key="6">
    <source>
        <dbReference type="ARBA" id="ARBA00022723"/>
    </source>
</evidence>
<keyword evidence="8 10" id="KW-0378">Hydrolase</keyword>
<evidence type="ECO:0000259" key="11">
    <source>
        <dbReference type="PROSITE" id="PS50879"/>
    </source>
</evidence>
<evidence type="ECO:0000256" key="5">
    <source>
        <dbReference type="ARBA" id="ARBA00022722"/>
    </source>
</evidence>
<comment type="subcellular location">
    <subcellularLocation>
        <location evidence="10">Cytoplasm</location>
    </subcellularLocation>
</comment>
<organism evidence="12 13">
    <name type="scientific">Shewanella nanhaiensis</name>
    <dbReference type="NCBI Taxonomy" id="2864872"/>
    <lineage>
        <taxon>Bacteria</taxon>
        <taxon>Pseudomonadati</taxon>
        <taxon>Pseudomonadota</taxon>
        <taxon>Gammaproteobacteria</taxon>
        <taxon>Alteromonadales</taxon>
        <taxon>Shewanellaceae</taxon>
        <taxon>Shewanella</taxon>
    </lineage>
</organism>
<evidence type="ECO:0000256" key="9">
    <source>
        <dbReference type="ARBA" id="ARBA00022842"/>
    </source>
</evidence>
<dbReference type="Proteomes" id="UP001195963">
    <property type="component" value="Unassembled WGS sequence"/>
</dbReference>
<protein>
    <recommendedName>
        <fullName evidence="4 10">Ribonuclease H</fullName>
        <shortName evidence="10">RNase H</shortName>
        <ecNumber evidence="4 10">3.1.26.4</ecNumber>
    </recommendedName>
</protein>
<keyword evidence="10" id="KW-0963">Cytoplasm</keyword>
<dbReference type="InterPro" id="IPR012337">
    <property type="entry name" value="RNaseH-like_sf"/>
</dbReference>
<evidence type="ECO:0000256" key="4">
    <source>
        <dbReference type="ARBA" id="ARBA00012180"/>
    </source>
</evidence>
<comment type="subunit">
    <text evidence="3 10">Monomer.</text>
</comment>
<dbReference type="SUPFAM" id="SSF53098">
    <property type="entry name" value="Ribonuclease H-like"/>
    <property type="match status" value="1"/>
</dbReference>
<feature type="binding site" evidence="10">
    <location>
        <position position="136"/>
    </location>
    <ligand>
        <name>Mg(2+)</name>
        <dbReference type="ChEBI" id="CHEBI:18420"/>
        <label>2</label>
    </ligand>
</feature>
<dbReference type="Pfam" id="PF00075">
    <property type="entry name" value="RNase_H"/>
    <property type="match status" value="1"/>
</dbReference>
<dbReference type="CDD" id="cd09278">
    <property type="entry name" value="RNase_HI_prokaryote_like"/>
    <property type="match status" value="1"/>
</dbReference>
<dbReference type="NCBIfam" id="NF001236">
    <property type="entry name" value="PRK00203.1"/>
    <property type="match status" value="1"/>
</dbReference>
<evidence type="ECO:0000256" key="3">
    <source>
        <dbReference type="ARBA" id="ARBA00011245"/>
    </source>
</evidence>
<evidence type="ECO:0000313" key="12">
    <source>
        <dbReference type="EMBL" id="MBW8184857.1"/>
    </source>
</evidence>
<evidence type="ECO:0000256" key="8">
    <source>
        <dbReference type="ARBA" id="ARBA00022801"/>
    </source>
</evidence>
<evidence type="ECO:0000256" key="10">
    <source>
        <dbReference type="HAMAP-Rule" id="MF_00042"/>
    </source>
</evidence>
<keyword evidence="9 10" id="KW-0460">Magnesium</keyword>
<proteinExistence type="inferred from homology"/>
<reference evidence="12 13" key="1">
    <citation type="submission" date="2021-07" db="EMBL/GenBank/DDBJ databases">
        <title>Shewanella sp. nov, isolated from SCS.</title>
        <authorList>
            <person name="Cao W.R."/>
        </authorList>
    </citation>
    <scope>NUCLEOTIDE SEQUENCE [LARGE SCALE GENOMIC DNA]</scope>
    <source>
        <strain evidence="12 13">NR704-98</strain>
    </source>
</reference>
<dbReference type="InterPro" id="IPR022892">
    <property type="entry name" value="RNaseHI"/>
</dbReference>
<feature type="binding site" evidence="10">
    <location>
        <position position="50"/>
    </location>
    <ligand>
        <name>Mg(2+)</name>
        <dbReference type="ChEBI" id="CHEBI:18420"/>
        <label>1</label>
    </ligand>
</feature>